<evidence type="ECO:0000259" key="5">
    <source>
        <dbReference type="SMART" id="SM00849"/>
    </source>
</evidence>
<keyword evidence="3" id="KW-0378">Hydrolase</keyword>
<protein>
    <submittedName>
        <fullName evidence="6">MBL fold metallo-hydrolase</fullName>
    </submittedName>
</protein>
<keyword evidence="2" id="KW-0479">Metal-binding</keyword>
<dbReference type="Pfam" id="PF00753">
    <property type="entry name" value="Lactamase_B"/>
    <property type="match status" value="1"/>
</dbReference>
<dbReference type="InterPro" id="IPR051013">
    <property type="entry name" value="MBL_superfamily_lactonases"/>
</dbReference>
<accession>A0ABV8LLX0</accession>
<gene>
    <name evidence="6" type="ORF">ACFOZ4_11780</name>
</gene>
<dbReference type="InterPro" id="IPR036866">
    <property type="entry name" value="RibonucZ/Hydroxyglut_hydro"/>
</dbReference>
<comment type="similarity">
    <text evidence="1">Belongs to the metallo-beta-lactamase superfamily.</text>
</comment>
<dbReference type="InterPro" id="IPR001279">
    <property type="entry name" value="Metallo-B-lactamas"/>
</dbReference>
<evidence type="ECO:0000256" key="4">
    <source>
        <dbReference type="ARBA" id="ARBA00022833"/>
    </source>
</evidence>
<dbReference type="PANTHER" id="PTHR42978:SF6">
    <property type="entry name" value="QUORUM-QUENCHING LACTONASE YTNP-RELATED"/>
    <property type="match status" value="1"/>
</dbReference>
<sequence length="257" mass="27648">MRPTMILDDIEIIMLEDGSGPFFSPREEVFPATPEQWADADAFDPGARTEDGEWLLRFRCFALRRPNGRVVLVDAGIGPADAPSASWAPVPGRLPEELADAGIERDDVETVVLTHVHTDHIGWAVTGGTPYFRNARYLLQSADLPTFAFTGPLTATGQLDLLDGDARLAPGIEILATPGHTPGHQSVLVHDRLLVTGDLLVHALQLLHPTIEYAHEVDPALARTSRLAALGALGGDGILATPHLTEPFLRMPATSAL</sequence>
<name>A0ABV8LLX0_9ACTN</name>
<dbReference type="SMART" id="SM00849">
    <property type="entry name" value="Lactamase_B"/>
    <property type="match status" value="1"/>
</dbReference>
<proteinExistence type="inferred from homology"/>
<keyword evidence="4" id="KW-0862">Zinc</keyword>
<feature type="domain" description="Metallo-beta-lactamase" evidence="5">
    <location>
        <begin position="57"/>
        <end position="243"/>
    </location>
</feature>
<evidence type="ECO:0000256" key="1">
    <source>
        <dbReference type="ARBA" id="ARBA00007749"/>
    </source>
</evidence>
<dbReference type="SUPFAM" id="SSF56281">
    <property type="entry name" value="Metallo-hydrolase/oxidoreductase"/>
    <property type="match status" value="1"/>
</dbReference>
<dbReference type="EMBL" id="JBHSAY010000006">
    <property type="protein sequence ID" value="MFC4131283.1"/>
    <property type="molecule type" value="Genomic_DNA"/>
</dbReference>
<dbReference type="RefSeq" id="WP_253754671.1">
    <property type="nucleotide sequence ID" value="NZ_JAMZDZ010000001.1"/>
</dbReference>
<reference evidence="7" key="1">
    <citation type="journal article" date="2019" name="Int. J. Syst. Evol. Microbiol.">
        <title>The Global Catalogue of Microorganisms (GCM) 10K type strain sequencing project: providing services to taxonomists for standard genome sequencing and annotation.</title>
        <authorList>
            <consortium name="The Broad Institute Genomics Platform"/>
            <consortium name="The Broad Institute Genome Sequencing Center for Infectious Disease"/>
            <person name="Wu L."/>
            <person name="Ma J."/>
        </authorList>
    </citation>
    <scope>NUCLEOTIDE SEQUENCE [LARGE SCALE GENOMIC DNA]</scope>
    <source>
        <strain evidence="7">CGMCC 4.7289</strain>
    </source>
</reference>
<organism evidence="6 7">
    <name type="scientific">Hamadaea flava</name>
    <dbReference type="NCBI Taxonomy" id="1742688"/>
    <lineage>
        <taxon>Bacteria</taxon>
        <taxon>Bacillati</taxon>
        <taxon>Actinomycetota</taxon>
        <taxon>Actinomycetes</taxon>
        <taxon>Micromonosporales</taxon>
        <taxon>Micromonosporaceae</taxon>
        <taxon>Hamadaea</taxon>
    </lineage>
</organism>
<evidence type="ECO:0000313" key="7">
    <source>
        <dbReference type="Proteomes" id="UP001595816"/>
    </source>
</evidence>
<evidence type="ECO:0000256" key="3">
    <source>
        <dbReference type="ARBA" id="ARBA00022801"/>
    </source>
</evidence>
<dbReference type="Proteomes" id="UP001595816">
    <property type="component" value="Unassembled WGS sequence"/>
</dbReference>
<evidence type="ECO:0000313" key="6">
    <source>
        <dbReference type="EMBL" id="MFC4131283.1"/>
    </source>
</evidence>
<dbReference type="Gene3D" id="3.60.15.10">
    <property type="entry name" value="Ribonuclease Z/Hydroxyacylglutathione hydrolase-like"/>
    <property type="match status" value="1"/>
</dbReference>
<keyword evidence="7" id="KW-1185">Reference proteome</keyword>
<dbReference type="PANTHER" id="PTHR42978">
    <property type="entry name" value="QUORUM-QUENCHING LACTONASE YTNP-RELATED-RELATED"/>
    <property type="match status" value="1"/>
</dbReference>
<comment type="caution">
    <text evidence="6">The sequence shown here is derived from an EMBL/GenBank/DDBJ whole genome shotgun (WGS) entry which is preliminary data.</text>
</comment>
<evidence type="ECO:0000256" key="2">
    <source>
        <dbReference type="ARBA" id="ARBA00022723"/>
    </source>
</evidence>